<evidence type="ECO:0000256" key="6">
    <source>
        <dbReference type="ARBA" id="ARBA00022723"/>
    </source>
</evidence>
<evidence type="ECO:0000256" key="7">
    <source>
        <dbReference type="ARBA" id="ARBA00023004"/>
    </source>
</evidence>
<keyword evidence="7" id="KW-0408">Iron</keyword>
<evidence type="ECO:0000256" key="4">
    <source>
        <dbReference type="ARBA" id="ARBA00022485"/>
    </source>
</evidence>
<keyword evidence="8" id="KW-0411">Iron-sulfur</keyword>
<dbReference type="InterPro" id="IPR058240">
    <property type="entry name" value="rSAM_sf"/>
</dbReference>
<dbReference type="HAMAP" id="MF_01611">
    <property type="entry name" value="FO_synth_sub1"/>
    <property type="match status" value="1"/>
</dbReference>
<keyword evidence="9" id="KW-0456">Lyase</keyword>
<reference evidence="12" key="1">
    <citation type="submission" date="2018-05" db="EMBL/GenBank/DDBJ databases">
        <authorList>
            <person name="Lanie J.A."/>
            <person name="Ng W.-L."/>
            <person name="Kazmierczak K.M."/>
            <person name="Andrzejewski T.M."/>
            <person name="Davidsen T.M."/>
            <person name="Wayne K.J."/>
            <person name="Tettelin H."/>
            <person name="Glass J.I."/>
            <person name="Rusch D."/>
            <person name="Podicherti R."/>
            <person name="Tsui H.-C.T."/>
            <person name="Winkler M.E."/>
        </authorList>
    </citation>
    <scope>NUCLEOTIDE SEQUENCE</scope>
</reference>
<dbReference type="GO" id="GO:0044689">
    <property type="term" value="F:7,8-didemethyl-8-hydroxy-5-deazariboflavin synthase activity"/>
    <property type="evidence" value="ECO:0007669"/>
    <property type="project" value="UniProtKB-EC"/>
</dbReference>
<dbReference type="InterPro" id="IPR013785">
    <property type="entry name" value="Aldolase_TIM"/>
</dbReference>
<evidence type="ECO:0000256" key="1">
    <source>
        <dbReference type="ARBA" id="ARBA00001966"/>
    </source>
</evidence>
<dbReference type="SUPFAM" id="SSF102114">
    <property type="entry name" value="Radical SAM enzymes"/>
    <property type="match status" value="1"/>
</dbReference>
<dbReference type="PROSITE" id="PS51918">
    <property type="entry name" value="RADICAL_SAM"/>
    <property type="match status" value="1"/>
</dbReference>
<dbReference type="InterPro" id="IPR019939">
    <property type="entry name" value="CofG_family"/>
</dbReference>
<organism evidence="12">
    <name type="scientific">marine metagenome</name>
    <dbReference type="NCBI Taxonomy" id="408172"/>
    <lineage>
        <taxon>unclassified sequences</taxon>
        <taxon>metagenomes</taxon>
        <taxon>ecological metagenomes</taxon>
    </lineage>
</organism>
<dbReference type="PANTHER" id="PTHR43076:SF15">
    <property type="entry name" value="7,8-DIDEMETHYL-8-HYDROXY-5-DEAZARIBOFLAVIN SYNTHASE"/>
    <property type="match status" value="1"/>
</dbReference>
<evidence type="ECO:0000256" key="5">
    <source>
        <dbReference type="ARBA" id="ARBA00022691"/>
    </source>
</evidence>
<sequence length="403" mass="43990">MLTGGGPPLDEAISKAVAGFSLSEADALSLVSSGPDATREICTAAAAMRDQGKGDIVTFSPKVFIPLTHLCRDFCGYCTFRKNPTQAGVDLFMTPEQVLDVANAGTALGCTEALFTLGERPEQRYPEAREWLEHRGFKTTLEYLTHVCQLVLDETNMLPHANPGTMARREIAALQPFNPSMGLMLESTSKALYAQGGPHEFAPSKRPSVRLRTLELAGQLRVPFTTGILIGIGESRQDRVLSLLAIAELHAQYGHVQEVIIQNFLAKPDTAMEDSPNAETTELLWTVAVARLILGPDANLQVPPNLSAKNYQIYLDAGINDWGGVSPLTPDFVNPEAPWPALIELKNKTEAAGFQLKPRLPVYPEYFLSTNEFLPDSLLNKLADMSDSEGYVQGGMQRYASRV</sequence>
<evidence type="ECO:0000256" key="8">
    <source>
        <dbReference type="ARBA" id="ARBA00023014"/>
    </source>
</evidence>
<proteinExistence type="inferred from homology"/>
<dbReference type="EC" id="4.3.1.32" evidence="3"/>
<dbReference type="Pfam" id="PF04055">
    <property type="entry name" value="Radical_SAM"/>
    <property type="match status" value="1"/>
</dbReference>
<evidence type="ECO:0000256" key="9">
    <source>
        <dbReference type="ARBA" id="ARBA00023239"/>
    </source>
</evidence>
<dbReference type="GO" id="GO:0046872">
    <property type="term" value="F:metal ion binding"/>
    <property type="evidence" value="ECO:0007669"/>
    <property type="project" value="UniProtKB-KW"/>
</dbReference>
<keyword evidence="5" id="KW-0949">S-adenosyl-L-methionine</keyword>
<comment type="cofactor">
    <cofactor evidence="1">
        <name>[4Fe-4S] cluster</name>
        <dbReference type="ChEBI" id="CHEBI:49883"/>
    </cofactor>
</comment>
<dbReference type="GO" id="GO:0016765">
    <property type="term" value="F:transferase activity, transferring alkyl or aryl (other than methyl) groups"/>
    <property type="evidence" value="ECO:0007669"/>
    <property type="project" value="InterPro"/>
</dbReference>
<evidence type="ECO:0000256" key="3">
    <source>
        <dbReference type="ARBA" id="ARBA00012126"/>
    </source>
</evidence>
<gene>
    <name evidence="12" type="ORF">METZ01_LOCUS55010</name>
</gene>
<dbReference type="Gene3D" id="3.20.20.70">
    <property type="entry name" value="Aldolase class I"/>
    <property type="match status" value="1"/>
</dbReference>
<dbReference type="UniPathway" id="UPA00072"/>
<dbReference type="InterPro" id="IPR034405">
    <property type="entry name" value="F420"/>
</dbReference>
<dbReference type="SMART" id="SM00729">
    <property type="entry name" value="Elp3"/>
    <property type="match status" value="1"/>
</dbReference>
<keyword evidence="4" id="KW-0004">4Fe-4S</keyword>
<dbReference type="SFLD" id="SFLDG01064">
    <property type="entry name" value="F420__menaquinone_cofactor_bio"/>
    <property type="match status" value="1"/>
</dbReference>
<dbReference type="GO" id="GO:0051539">
    <property type="term" value="F:4 iron, 4 sulfur cluster binding"/>
    <property type="evidence" value="ECO:0007669"/>
    <property type="project" value="UniProtKB-KW"/>
</dbReference>
<protein>
    <recommendedName>
        <fullName evidence="3">7,8-didemethyl-8-hydroxy-5-deazariboflavin synthase</fullName>
        <ecNumber evidence="3">4.3.1.32</ecNumber>
    </recommendedName>
</protein>
<evidence type="ECO:0000256" key="2">
    <source>
        <dbReference type="ARBA" id="ARBA00004712"/>
    </source>
</evidence>
<keyword evidence="6" id="KW-0479">Metal-binding</keyword>
<dbReference type="InterPro" id="IPR007197">
    <property type="entry name" value="rSAM"/>
</dbReference>
<dbReference type="SFLD" id="SFLDG01388">
    <property type="entry name" value="7_8-didemethyl-8-hydroxy-5-dea"/>
    <property type="match status" value="1"/>
</dbReference>
<dbReference type="EMBL" id="UINC01002976">
    <property type="protein sequence ID" value="SVA02156.1"/>
    <property type="molecule type" value="Genomic_DNA"/>
</dbReference>
<name>A0A381SDT3_9ZZZZ</name>
<dbReference type="PANTHER" id="PTHR43076">
    <property type="entry name" value="FO SYNTHASE (COFH)"/>
    <property type="match status" value="1"/>
</dbReference>
<evidence type="ECO:0000313" key="12">
    <source>
        <dbReference type="EMBL" id="SVA02156.1"/>
    </source>
</evidence>
<dbReference type="SFLD" id="SFLDS00029">
    <property type="entry name" value="Radical_SAM"/>
    <property type="match status" value="1"/>
</dbReference>
<accession>A0A381SDT3</accession>
<feature type="domain" description="Radical SAM core" evidence="11">
    <location>
        <begin position="57"/>
        <end position="305"/>
    </location>
</feature>
<comment type="pathway">
    <text evidence="2">Cofactor biosynthesis; coenzyme F0 biosynthesis.</text>
</comment>
<evidence type="ECO:0000259" key="11">
    <source>
        <dbReference type="PROSITE" id="PS51918"/>
    </source>
</evidence>
<dbReference type="NCBIfam" id="TIGR03550">
    <property type="entry name" value="F420_cofG"/>
    <property type="match status" value="1"/>
</dbReference>
<dbReference type="SFLD" id="SFLDF00294">
    <property type="entry name" value="7_8-didemethyl-8-hydroxy-5-dea"/>
    <property type="match status" value="1"/>
</dbReference>
<dbReference type="InterPro" id="IPR006638">
    <property type="entry name" value="Elp3/MiaA/NifB-like_rSAM"/>
</dbReference>
<comment type="catalytic activity">
    <reaction evidence="10">
        <text>5-amino-5-(4-hydroxybenzyl)-6-(D-ribitylimino)-5,6-dihydrouracil + S-adenosyl-L-methionine = 7,8-didemethyl-8-hydroxy-5-deazariboflavin + 5'-deoxyadenosine + L-methionine + NH4(+) + H(+)</text>
        <dbReference type="Rhea" id="RHEA:55204"/>
        <dbReference type="ChEBI" id="CHEBI:15378"/>
        <dbReference type="ChEBI" id="CHEBI:17319"/>
        <dbReference type="ChEBI" id="CHEBI:28938"/>
        <dbReference type="ChEBI" id="CHEBI:57844"/>
        <dbReference type="ChEBI" id="CHEBI:59789"/>
        <dbReference type="ChEBI" id="CHEBI:59904"/>
        <dbReference type="ChEBI" id="CHEBI:85936"/>
        <dbReference type="EC" id="4.3.1.32"/>
    </reaction>
</comment>
<dbReference type="AlphaFoldDB" id="A0A381SDT3"/>
<dbReference type="NCBIfam" id="NF004884">
    <property type="entry name" value="PRK06245.1"/>
    <property type="match status" value="1"/>
</dbReference>
<evidence type="ECO:0000256" key="10">
    <source>
        <dbReference type="ARBA" id="ARBA00048974"/>
    </source>
</evidence>